<dbReference type="KEGG" id="cdrk:B9W14_20265"/>
<protein>
    <submittedName>
        <fullName evidence="1">Uncharacterized protein</fullName>
    </submittedName>
</protein>
<dbReference type="EMBL" id="CP020953">
    <property type="protein sequence ID" value="AWI06730.1"/>
    <property type="molecule type" value="Genomic_DNA"/>
</dbReference>
<organism evidence="1 2">
    <name type="scientific">Clostridium drakei</name>
    <dbReference type="NCBI Taxonomy" id="332101"/>
    <lineage>
        <taxon>Bacteria</taxon>
        <taxon>Bacillati</taxon>
        <taxon>Bacillota</taxon>
        <taxon>Clostridia</taxon>
        <taxon>Eubacteriales</taxon>
        <taxon>Clostridiaceae</taxon>
        <taxon>Clostridium</taxon>
    </lineage>
</organism>
<dbReference type="Proteomes" id="UP000244910">
    <property type="component" value="Chromosome"/>
</dbReference>
<dbReference type="OrthoDB" id="1974410at2"/>
<proteinExistence type="predicted"/>
<evidence type="ECO:0000313" key="1">
    <source>
        <dbReference type="EMBL" id="AWI06730.1"/>
    </source>
</evidence>
<name>A0A2U8DVR6_9CLOT</name>
<keyword evidence="2" id="KW-1185">Reference proteome</keyword>
<dbReference type="AlphaFoldDB" id="A0A2U8DVR6"/>
<accession>A0A2U8DVR6</accession>
<dbReference type="RefSeq" id="WP_032077339.1">
    <property type="nucleotide sequence ID" value="NZ_CP020953.1"/>
</dbReference>
<gene>
    <name evidence="1" type="ORF">B9W14_20265</name>
</gene>
<evidence type="ECO:0000313" key="2">
    <source>
        <dbReference type="Proteomes" id="UP000244910"/>
    </source>
</evidence>
<reference evidence="2" key="1">
    <citation type="submission" date="2017-04" db="EMBL/GenBank/DDBJ databases">
        <authorList>
            <person name="Song Y."/>
            <person name="Cho B.-K."/>
        </authorList>
    </citation>
    <scope>NUCLEOTIDE SEQUENCE [LARGE SCALE GENOMIC DNA]</scope>
    <source>
        <strain evidence="2">SL1</strain>
    </source>
</reference>
<sequence>MGTSKGYIPPKNAQWKQAKGAVTRMLGTSKGSEGTKEAISKYADAYMSTHLANSNISIVAGRVMNFLDSISENGISTTAQSLGLDSLLNKSGNELYKGILDYFARDFSTIDMQIIRDSLSETFKNLEVDNFEDFRKISSDEFLINFLIEFAIKNFEVCFAEKILSKSELANDYDRIMDDVSKIIENKIVTDVVLGETLKLDYLGKEGQNYVVSVCRACFNTLRIMGDGYENLD</sequence>